<proteinExistence type="inferred from homology"/>
<dbReference type="Pfam" id="PF09229">
    <property type="entry name" value="Aha1_N"/>
    <property type="match status" value="1"/>
</dbReference>
<gene>
    <name evidence="3" type="ORF">HERI1096_LOCUS38476</name>
</gene>
<evidence type="ECO:0000259" key="2">
    <source>
        <dbReference type="SMART" id="SM01000"/>
    </source>
</evidence>
<dbReference type="GO" id="GO:0005829">
    <property type="term" value="C:cytosol"/>
    <property type="evidence" value="ECO:0007669"/>
    <property type="project" value="TreeGrafter"/>
</dbReference>
<dbReference type="PANTHER" id="PTHR13009:SF22">
    <property type="entry name" value="LD43819P"/>
    <property type="match status" value="1"/>
</dbReference>
<protein>
    <recommendedName>
        <fullName evidence="2">Activator of Hsp90 ATPase AHSA1-like N-terminal domain-containing protein</fullName>
    </recommendedName>
</protein>
<accession>A0A7S3FJR1</accession>
<dbReference type="GO" id="GO:0006457">
    <property type="term" value="P:protein folding"/>
    <property type="evidence" value="ECO:0007669"/>
    <property type="project" value="TreeGrafter"/>
</dbReference>
<organism evidence="3">
    <name type="scientific">Haptolina ericina</name>
    <dbReference type="NCBI Taxonomy" id="156174"/>
    <lineage>
        <taxon>Eukaryota</taxon>
        <taxon>Haptista</taxon>
        <taxon>Haptophyta</taxon>
        <taxon>Prymnesiophyceae</taxon>
        <taxon>Prymnesiales</taxon>
        <taxon>Prymnesiaceae</taxon>
        <taxon>Haptolina</taxon>
    </lineage>
</organism>
<comment type="similarity">
    <text evidence="1">Belongs to the AHA1 family.</text>
</comment>
<dbReference type="InterPro" id="IPR036338">
    <property type="entry name" value="Aha1"/>
</dbReference>
<evidence type="ECO:0000313" key="3">
    <source>
        <dbReference type="EMBL" id="CAE0150524.1"/>
    </source>
</evidence>
<dbReference type="SUPFAM" id="SSF103111">
    <property type="entry name" value="Activator of Hsp90 ATPase, Aha1"/>
    <property type="match status" value="1"/>
</dbReference>
<dbReference type="Gene3D" id="3.15.10.20">
    <property type="entry name" value="Activator of Hsp90 ATPase Aha1, N-terminal domain"/>
    <property type="match status" value="1"/>
</dbReference>
<dbReference type="EMBL" id="HBHX01069664">
    <property type="protein sequence ID" value="CAE0150524.1"/>
    <property type="molecule type" value="Transcribed_RNA"/>
</dbReference>
<dbReference type="SMART" id="SM01000">
    <property type="entry name" value="Aha1_N"/>
    <property type="match status" value="1"/>
</dbReference>
<dbReference type="InterPro" id="IPR015310">
    <property type="entry name" value="AHSA1-like_N"/>
</dbReference>
<dbReference type="GO" id="GO:0051087">
    <property type="term" value="F:protein-folding chaperone binding"/>
    <property type="evidence" value="ECO:0007669"/>
    <property type="project" value="InterPro"/>
</dbReference>
<evidence type="ECO:0000256" key="1">
    <source>
        <dbReference type="ARBA" id="ARBA00006817"/>
    </source>
</evidence>
<dbReference type="GO" id="GO:0001671">
    <property type="term" value="F:ATPase activator activity"/>
    <property type="evidence" value="ECO:0007669"/>
    <property type="project" value="InterPro"/>
</dbReference>
<name>A0A7S3FJR1_9EUKA</name>
<dbReference type="PANTHER" id="PTHR13009">
    <property type="entry name" value="HEAT SHOCK PROTEIN 90 HSP90 CO-CHAPERONE AHA-1"/>
    <property type="match status" value="1"/>
</dbReference>
<feature type="domain" description="Activator of Hsp90 ATPase AHSA1-like N-terminal" evidence="2">
    <location>
        <begin position="60"/>
        <end position="214"/>
    </location>
</feature>
<sequence>MSFQEQPAKTADAHLYWARNKSQSAPVQHKPLSAEEAAALEAQAAASAGAAWNKAATWEEKAIGKWSSELLRDTMLPELAYTLPSEGGSLPALPADSEGLTPVATCKVRVATVESVSGDVTYVISRGKERCVFELALKMKLEMELWEGSELKTIISGQIHIPEVANDDLCEAKLPFAKLSCEQAAWKSFFELSAKQSWPHLKCILEAFIDQAKQKWRK</sequence>
<reference evidence="3" key="1">
    <citation type="submission" date="2021-01" db="EMBL/GenBank/DDBJ databases">
        <authorList>
            <person name="Corre E."/>
            <person name="Pelletier E."/>
            <person name="Niang G."/>
            <person name="Scheremetjew M."/>
            <person name="Finn R."/>
            <person name="Kale V."/>
            <person name="Holt S."/>
            <person name="Cochrane G."/>
            <person name="Meng A."/>
            <person name="Brown T."/>
            <person name="Cohen L."/>
        </authorList>
    </citation>
    <scope>NUCLEOTIDE SEQUENCE</scope>
    <source>
        <strain evidence="3">CCMP281</strain>
    </source>
</reference>
<dbReference type="AlphaFoldDB" id="A0A7S3FJR1"/>